<reference evidence="3" key="1">
    <citation type="submission" date="2023-03" db="EMBL/GenBank/DDBJ databases">
        <title>Massive genome expansion in bonnet fungi (Mycena s.s.) driven by repeated elements and novel gene families across ecological guilds.</title>
        <authorList>
            <consortium name="Lawrence Berkeley National Laboratory"/>
            <person name="Harder C.B."/>
            <person name="Miyauchi S."/>
            <person name="Viragh M."/>
            <person name="Kuo A."/>
            <person name="Thoen E."/>
            <person name="Andreopoulos B."/>
            <person name="Lu D."/>
            <person name="Skrede I."/>
            <person name="Drula E."/>
            <person name="Henrissat B."/>
            <person name="Morin E."/>
            <person name="Kohler A."/>
            <person name="Barry K."/>
            <person name="LaButti K."/>
            <person name="Morin E."/>
            <person name="Salamov A."/>
            <person name="Lipzen A."/>
            <person name="Mereny Z."/>
            <person name="Hegedus B."/>
            <person name="Baldrian P."/>
            <person name="Stursova M."/>
            <person name="Weitz H."/>
            <person name="Taylor A."/>
            <person name="Grigoriev I.V."/>
            <person name="Nagy L.G."/>
            <person name="Martin F."/>
            <person name="Kauserud H."/>
        </authorList>
    </citation>
    <scope>NUCLEOTIDE SEQUENCE</scope>
    <source>
        <strain evidence="3">CBHHK182m</strain>
    </source>
</reference>
<evidence type="ECO:0000313" key="4">
    <source>
        <dbReference type="Proteomes" id="UP001215598"/>
    </source>
</evidence>
<evidence type="ECO:0000256" key="2">
    <source>
        <dbReference type="SAM" id="Phobius"/>
    </source>
</evidence>
<keyword evidence="4" id="KW-1185">Reference proteome</keyword>
<dbReference type="Proteomes" id="UP001215598">
    <property type="component" value="Unassembled WGS sequence"/>
</dbReference>
<keyword evidence="2" id="KW-0472">Membrane</keyword>
<evidence type="ECO:0000256" key="1">
    <source>
        <dbReference type="SAM" id="MobiDB-lite"/>
    </source>
</evidence>
<protein>
    <recommendedName>
        <fullName evidence="5">Transmembrane protein</fullName>
    </recommendedName>
</protein>
<name>A0AAD7H3U7_9AGAR</name>
<organism evidence="3 4">
    <name type="scientific">Mycena metata</name>
    <dbReference type="NCBI Taxonomy" id="1033252"/>
    <lineage>
        <taxon>Eukaryota</taxon>
        <taxon>Fungi</taxon>
        <taxon>Dikarya</taxon>
        <taxon>Basidiomycota</taxon>
        <taxon>Agaricomycotina</taxon>
        <taxon>Agaricomycetes</taxon>
        <taxon>Agaricomycetidae</taxon>
        <taxon>Agaricales</taxon>
        <taxon>Marasmiineae</taxon>
        <taxon>Mycenaceae</taxon>
        <taxon>Mycena</taxon>
    </lineage>
</organism>
<keyword evidence="2" id="KW-0812">Transmembrane</keyword>
<evidence type="ECO:0008006" key="5">
    <source>
        <dbReference type="Google" id="ProtNLM"/>
    </source>
</evidence>
<feature type="transmembrane region" description="Helical" evidence="2">
    <location>
        <begin position="162"/>
        <end position="181"/>
    </location>
</feature>
<sequence>MVFPVVVVRLSVVLVALFLTFLYSGPRAFDEEVSNIVIVNERVPDLSTAASSIIQSLLDDPASFHALGSGLNAYDTHNALIQQRRLRRRLVAKAPRTRTTSVIVAANPRSRLGRYLAANPPSATSPMPSDKYDIVTVTAPRPAPRLAPSRLPLPPSTTTHTLLVAVGLLAVALVASTASFLKLAQTSRASSPSLSLVSSHTPASLKPVPAAGKPWWARRLARADKFSPSLTPIPESLLEFNPDVSLGSRSPRPPAKGCHAPKERLSR</sequence>
<keyword evidence="2" id="KW-1133">Transmembrane helix</keyword>
<accession>A0AAD7H3U7</accession>
<proteinExistence type="predicted"/>
<gene>
    <name evidence="3" type="ORF">B0H16DRAFT_1629088</name>
</gene>
<comment type="caution">
    <text evidence="3">The sequence shown here is derived from an EMBL/GenBank/DDBJ whole genome shotgun (WGS) entry which is preliminary data.</text>
</comment>
<feature type="region of interest" description="Disordered" evidence="1">
    <location>
        <begin position="228"/>
        <end position="267"/>
    </location>
</feature>
<evidence type="ECO:0000313" key="3">
    <source>
        <dbReference type="EMBL" id="KAJ7711275.1"/>
    </source>
</evidence>
<dbReference type="AlphaFoldDB" id="A0AAD7H3U7"/>
<dbReference type="EMBL" id="JARKIB010000400">
    <property type="protein sequence ID" value="KAJ7711275.1"/>
    <property type="molecule type" value="Genomic_DNA"/>
</dbReference>